<protein>
    <submittedName>
        <fullName evidence="1">Uncharacterized protein</fullName>
    </submittedName>
</protein>
<evidence type="ECO:0000313" key="2">
    <source>
        <dbReference type="Proteomes" id="UP001054945"/>
    </source>
</evidence>
<dbReference type="Proteomes" id="UP001054945">
    <property type="component" value="Unassembled WGS sequence"/>
</dbReference>
<accession>A0AAV4N4T9</accession>
<dbReference type="AlphaFoldDB" id="A0AAV4N4T9"/>
<comment type="caution">
    <text evidence="1">The sequence shown here is derived from an EMBL/GenBank/DDBJ whole genome shotgun (WGS) entry which is preliminary data.</text>
</comment>
<name>A0AAV4N4T9_CAEEX</name>
<evidence type="ECO:0000313" key="1">
    <source>
        <dbReference type="EMBL" id="GIX79369.1"/>
    </source>
</evidence>
<dbReference type="EMBL" id="BPLR01002930">
    <property type="protein sequence ID" value="GIX79369.1"/>
    <property type="molecule type" value="Genomic_DNA"/>
</dbReference>
<sequence>MLMFLLNFKPHDVFMILPAKARTKKMAKVCSVRLLAFTKVLITIDMVLFSFWTGKKRDLSVNIPEGQDKKEWQKSVLCDFSRSPLVLITYDMALLCCRVEKKGFSQPTFPRASV</sequence>
<gene>
    <name evidence="1" type="ORF">CEXT_520151</name>
</gene>
<organism evidence="1 2">
    <name type="scientific">Caerostris extrusa</name>
    <name type="common">Bark spider</name>
    <name type="synonym">Caerostris bankana</name>
    <dbReference type="NCBI Taxonomy" id="172846"/>
    <lineage>
        <taxon>Eukaryota</taxon>
        <taxon>Metazoa</taxon>
        <taxon>Ecdysozoa</taxon>
        <taxon>Arthropoda</taxon>
        <taxon>Chelicerata</taxon>
        <taxon>Arachnida</taxon>
        <taxon>Araneae</taxon>
        <taxon>Araneomorphae</taxon>
        <taxon>Entelegynae</taxon>
        <taxon>Araneoidea</taxon>
        <taxon>Araneidae</taxon>
        <taxon>Caerostris</taxon>
    </lineage>
</organism>
<keyword evidence="2" id="KW-1185">Reference proteome</keyword>
<reference evidence="1 2" key="1">
    <citation type="submission" date="2021-06" db="EMBL/GenBank/DDBJ databases">
        <title>Caerostris extrusa draft genome.</title>
        <authorList>
            <person name="Kono N."/>
            <person name="Arakawa K."/>
        </authorList>
    </citation>
    <scope>NUCLEOTIDE SEQUENCE [LARGE SCALE GENOMIC DNA]</scope>
</reference>
<proteinExistence type="predicted"/>